<reference evidence="1" key="1">
    <citation type="submission" date="2024-05" db="EMBL/GenBank/DDBJ databases">
        <title>Herbiconiux sp. A18JL235.</title>
        <authorList>
            <person name="Zhang G."/>
        </authorList>
    </citation>
    <scope>NUCLEOTIDE SEQUENCE</scope>
    <source>
        <strain evidence="1">A18JL235</strain>
    </source>
</reference>
<proteinExistence type="predicted"/>
<protein>
    <submittedName>
        <fullName evidence="1">Uncharacterized protein</fullName>
    </submittedName>
</protein>
<sequence>MAQTWCIVSDDGDATRVLAERLLADRHRVAVITRDAAPFALLVNDYADAVLPVEVAHPDLLSLTDAVWSIEESFDTVDVIALVGEPREGGSVDGAAGFFTGSWPEAHVALVAPPARV</sequence>
<evidence type="ECO:0000313" key="1">
    <source>
        <dbReference type="EMBL" id="XDI04124.1"/>
    </source>
</evidence>
<name>A0AB39BCT4_9MICO</name>
<accession>A0AB39BCT4</accession>
<dbReference type="AlphaFoldDB" id="A0AB39BCT4"/>
<gene>
    <name evidence="1" type="ORF">ABFY20_12285</name>
</gene>
<dbReference type="RefSeq" id="WP_368496535.1">
    <property type="nucleotide sequence ID" value="NZ_CP162511.1"/>
</dbReference>
<organism evidence="1">
    <name type="scientific">Herbiconiux sp. A18JL235</name>
    <dbReference type="NCBI Taxonomy" id="3152363"/>
    <lineage>
        <taxon>Bacteria</taxon>
        <taxon>Bacillati</taxon>
        <taxon>Actinomycetota</taxon>
        <taxon>Actinomycetes</taxon>
        <taxon>Micrococcales</taxon>
        <taxon>Microbacteriaceae</taxon>
        <taxon>Herbiconiux</taxon>
    </lineage>
</organism>
<dbReference type="EMBL" id="CP162511">
    <property type="protein sequence ID" value="XDI04124.1"/>
    <property type="molecule type" value="Genomic_DNA"/>
</dbReference>